<evidence type="ECO:0000313" key="11">
    <source>
        <dbReference type="EMBL" id="KAJ4321988.1"/>
    </source>
</evidence>
<dbReference type="Proteomes" id="UP001140502">
    <property type="component" value="Unassembled WGS sequence"/>
</dbReference>
<dbReference type="InterPro" id="IPR000719">
    <property type="entry name" value="Prot_kinase_dom"/>
</dbReference>
<sequence length="542" mass="60267">MPSSAALESLRGEFRGNVFRDVDGFLAKYFEHKLSSATLQHMMQAEAVSKLSVDVIGLDHFDALEEWLTTLQSLFISPDQTNLRFRSQQISKPGFPLSASIYLETVDVQAITGSTRVLGEYHQASAMTDDDSDFLCFCAHVGQVFNAQSARRFLHAFLIRGTTLELWVFDRSGAYSSEKFDLAQKPGRLVQTLAGYIMMSDEEAGLNTFVKHLGSDGFVTFGQRDKLYLRPKLIAAPDYIVGLGTTCYAASQSTTGEPGMVVKFSWREGPTHAEIQQLERARVIQLLGDEDLVSVADLRHGLRFPQPFVNRTLSCVATAPLGRPIQKFTSITELLEVLRDLVKALRSLYVDGRILHRDIAIKNLIIPTQHSTDSPRGVLIDFDQAPDLDNVRAVEPLVGSDGFMAVGILSGRPHTYRHDLESLFYVLLWFAIGNDRENAEANDILEGLPKTSRLWKWCSMDFAGIGRDKATDMSPEGFLGILDEFSADFAPLRGLAKELHALLFPVRDGKIFTGTETEQAAVERLYSNMADAFNRSALVLLN</sequence>
<comment type="catalytic activity">
    <reaction evidence="9">
        <text>L-seryl-[protein] + ATP = O-phospho-L-seryl-[protein] + ADP + H(+)</text>
        <dbReference type="Rhea" id="RHEA:17989"/>
        <dbReference type="Rhea" id="RHEA-COMP:9863"/>
        <dbReference type="Rhea" id="RHEA-COMP:11604"/>
        <dbReference type="ChEBI" id="CHEBI:15378"/>
        <dbReference type="ChEBI" id="CHEBI:29999"/>
        <dbReference type="ChEBI" id="CHEBI:30616"/>
        <dbReference type="ChEBI" id="CHEBI:83421"/>
        <dbReference type="ChEBI" id="CHEBI:456216"/>
        <dbReference type="EC" id="2.7.11.1"/>
    </reaction>
</comment>
<evidence type="ECO:0000256" key="7">
    <source>
        <dbReference type="ARBA" id="ARBA00033194"/>
    </source>
</evidence>
<dbReference type="EMBL" id="JAPEUR010000088">
    <property type="protein sequence ID" value="KAJ4321988.1"/>
    <property type="molecule type" value="Genomic_DNA"/>
</dbReference>
<comment type="subunit">
    <text evidence="2">Component of the EKC/KEOPS complex composed of at least BUD32, CGI121, GON7, KAE1 and PCC1; the whole complex dimerizes.</text>
</comment>
<evidence type="ECO:0000256" key="2">
    <source>
        <dbReference type="ARBA" id="ARBA00011534"/>
    </source>
</evidence>
<evidence type="ECO:0000256" key="5">
    <source>
        <dbReference type="ARBA" id="ARBA00019973"/>
    </source>
</evidence>
<dbReference type="GO" id="GO:0005524">
    <property type="term" value="F:ATP binding"/>
    <property type="evidence" value="ECO:0007669"/>
    <property type="project" value="InterPro"/>
</dbReference>
<evidence type="ECO:0000256" key="1">
    <source>
        <dbReference type="ARBA" id="ARBA00003747"/>
    </source>
</evidence>
<evidence type="ECO:0000256" key="3">
    <source>
        <dbReference type="ARBA" id="ARBA00012513"/>
    </source>
</evidence>
<comment type="function">
    <text evidence="1">Component of the EKC/KEOPS complex that is required for the formation of a threonylcarbamoyl group on adenosine at position 37 (t(6)A37) in tRNAs that read codons beginning with adenine. The complex is probably involved in the transfer of the threonylcarbamoyl moiety of threonylcarbamoyl-AMP (TC-AMP) to the N6 group of A37. BUD32 has ATPase activity in the context of the EKC/KEOPS complex and likely plays a supporting role to the catalytic subunit KAE1. The EKC/KEOPS complex also promotes both telomere uncapping and telomere elongation. The complex is required for efficient recruitment of transcriptional coactivators.</text>
</comment>
<protein>
    <recommendedName>
        <fullName evidence="5">EKC/KEOPS complex subunit BUD32</fullName>
        <ecNumber evidence="3">2.7.11.1</ecNumber>
    </recommendedName>
    <alternativeName>
        <fullName evidence="6 7">Atypical Serine/threonine protein kinase BUD32</fullName>
    </alternativeName>
    <alternativeName>
        <fullName evidence="4">EKC/KEOPS complex subunit bud32</fullName>
    </alternativeName>
</protein>
<dbReference type="SUPFAM" id="SSF56112">
    <property type="entry name" value="Protein kinase-like (PK-like)"/>
    <property type="match status" value="1"/>
</dbReference>
<evidence type="ECO:0000256" key="8">
    <source>
        <dbReference type="ARBA" id="ARBA00047899"/>
    </source>
</evidence>
<dbReference type="InterPro" id="IPR008266">
    <property type="entry name" value="Tyr_kinase_AS"/>
</dbReference>
<organism evidence="11 12">
    <name type="scientific">Fusarium piperis</name>
    <dbReference type="NCBI Taxonomy" id="1435070"/>
    <lineage>
        <taxon>Eukaryota</taxon>
        <taxon>Fungi</taxon>
        <taxon>Dikarya</taxon>
        <taxon>Ascomycota</taxon>
        <taxon>Pezizomycotina</taxon>
        <taxon>Sordariomycetes</taxon>
        <taxon>Hypocreomycetidae</taxon>
        <taxon>Hypocreales</taxon>
        <taxon>Nectriaceae</taxon>
        <taxon>Fusarium</taxon>
        <taxon>Fusarium solani species complex</taxon>
    </lineage>
</organism>
<evidence type="ECO:0000259" key="10">
    <source>
        <dbReference type="PROSITE" id="PS50011"/>
    </source>
</evidence>
<evidence type="ECO:0000256" key="4">
    <source>
        <dbReference type="ARBA" id="ARBA00013948"/>
    </source>
</evidence>
<reference evidence="11" key="1">
    <citation type="submission" date="2022-10" db="EMBL/GenBank/DDBJ databases">
        <title>Tapping the CABI collections for fungal endophytes: first genome assemblies for Collariella, Neodidymelliopsis, Ascochyta clinopodiicola, Didymella pomorum, Didymosphaeria variabile, Neocosmospora piperis and Neocucurbitaria cava.</title>
        <authorList>
            <person name="Hill R."/>
        </authorList>
    </citation>
    <scope>NUCLEOTIDE SEQUENCE</scope>
    <source>
        <strain evidence="11">IMI 366586</strain>
    </source>
</reference>
<dbReference type="PROSITE" id="PS50011">
    <property type="entry name" value="PROTEIN_KINASE_DOM"/>
    <property type="match status" value="1"/>
</dbReference>
<comment type="caution">
    <text evidence="11">The sequence shown here is derived from an EMBL/GenBank/DDBJ whole genome shotgun (WGS) entry which is preliminary data.</text>
</comment>
<dbReference type="EC" id="2.7.11.1" evidence="3"/>
<dbReference type="PANTHER" id="PTHR38248">
    <property type="entry name" value="FUNK1 6"/>
    <property type="match status" value="1"/>
</dbReference>
<dbReference type="Gene3D" id="1.10.510.10">
    <property type="entry name" value="Transferase(Phosphotransferase) domain 1"/>
    <property type="match status" value="1"/>
</dbReference>
<accession>A0A9W8WEG6</accession>
<evidence type="ECO:0000313" key="12">
    <source>
        <dbReference type="Proteomes" id="UP001140502"/>
    </source>
</evidence>
<evidence type="ECO:0000256" key="6">
    <source>
        <dbReference type="ARBA" id="ARBA00030980"/>
    </source>
</evidence>
<dbReference type="PANTHER" id="PTHR38248:SF2">
    <property type="entry name" value="FUNK1 11"/>
    <property type="match status" value="1"/>
</dbReference>
<dbReference type="OrthoDB" id="5584477at2759"/>
<comment type="catalytic activity">
    <reaction evidence="8">
        <text>L-threonyl-[protein] + ATP = O-phospho-L-threonyl-[protein] + ADP + H(+)</text>
        <dbReference type="Rhea" id="RHEA:46608"/>
        <dbReference type="Rhea" id="RHEA-COMP:11060"/>
        <dbReference type="Rhea" id="RHEA-COMP:11605"/>
        <dbReference type="ChEBI" id="CHEBI:15378"/>
        <dbReference type="ChEBI" id="CHEBI:30013"/>
        <dbReference type="ChEBI" id="CHEBI:30616"/>
        <dbReference type="ChEBI" id="CHEBI:61977"/>
        <dbReference type="ChEBI" id="CHEBI:456216"/>
        <dbReference type="EC" id="2.7.11.1"/>
    </reaction>
</comment>
<dbReference type="InterPro" id="IPR040976">
    <property type="entry name" value="Pkinase_fungal"/>
</dbReference>
<dbReference type="PROSITE" id="PS00109">
    <property type="entry name" value="PROTEIN_KINASE_TYR"/>
    <property type="match status" value="1"/>
</dbReference>
<dbReference type="Pfam" id="PF17667">
    <property type="entry name" value="Pkinase_fungal"/>
    <property type="match status" value="1"/>
</dbReference>
<dbReference type="InterPro" id="IPR011009">
    <property type="entry name" value="Kinase-like_dom_sf"/>
</dbReference>
<dbReference type="GO" id="GO:0004674">
    <property type="term" value="F:protein serine/threonine kinase activity"/>
    <property type="evidence" value="ECO:0007669"/>
    <property type="project" value="UniProtKB-EC"/>
</dbReference>
<dbReference type="AlphaFoldDB" id="A0A9W8WEG6"/>
<proteinExistence type="predicted"/>
<evidence type="ECO:0000256" key="9">
    <source>
        <dbReference type="ARBA" id="ARBA00048679"/>
    </source>
</evidence>
<gene>
    <name evidence="11" type="ORF">N0V84_005035</name>
</gene>
<feature type="domain" description="Protein kinase" evidence="10">
    <location>
        <begin position="207"/>
        <end position="503"/>
    </location>
</feature>
<name>A0A9W8WEG6_9HYPO</name>
<keyword evidence="12" id="KW-1185">Reference proteome</keyword>